<proteinExistence type="predicted"/>
<feature type="non-terminal residue" evidence="1">
    <location>
        <position position="170"/>
    </location>
</feature>
<sequence>MWFIDRIIEWLSSASNYCYSAYATVYSWVWPFNRLSTPLWYLYRTFYYLAYYTSSFNIWADAIAKELSEVFSITQIVVYLRTWLNMAENAWAWVQNSFSIVRTNVQTWWTTVRPTVHAWISVAQRWLQDQIDSLNAQFISLQQDIANLLSQLPSIDEILAWFANWWARIL</sequence>
<protein>
    <submittedName>
        <fullName evidence="1">Uncharacterized protein</fullName>
    </submittedName>
</protein>
<dbReference type="EMBL" id="BARW01017203">
    <property type="protein sequence ID" value="GAI99985.1"/>
    <property type="molecule type" value="Genomic_DNA"/>
</dbReference>
<reference evidence="1" key="1">
    <citation type="journal article" date="2014" name="Front. Microbiol.">
        <title>High frequency of phylogenetically diverse reductive dehalogenase-homologous genes in deep subseafloor sedimentary metagenomes.</title>
        <authorList>
            <person name="Kawai M."/>
            <person name="Futagami T."/>
            <person name="Toyoda A."/>
            <person name="Takaki Y."/>
            <person name="Nishi S."/>
            <person name="Hori S."/>
            <person name="Arai W."/>
            <person name="Tsubouchi T."/>
            <person name="Morono Y."/>
            <person name="Uchiyama I."/>
            <person name="Ito T."/>
            <person name="Fujiyama A."/>
            <person name="Inagaki F."/>
            <person name="Takami H."/>
        </authorList>
    </citation>
    <scope>NUCLEOTIDE SEQUENCE</scope>
    <source>
        <strain evidence="1">Expedition CK06-06</strain>
    </source>
</reference>
<gene>
    <name evidence="1" type="ORF">S12H4_29773</name>
</gene>
<evidence type="ECO:0000313" key="1">
    <source>
        <dbReference type="EMBL" id="GAI99985.1"/>
    </source>
</evidence>
<comment type="caution">
    <text evidence="1">The sequence shown here is derived from an EMBL/GenBank/DDBJ whole genome shotgun (WGS) entry which is preliminary data.</text>
</comment>
<accession>X1UJC6</accession>
<organism evidence="1">
    <name type="scientific">marine sediment metagenome</name>
    <dbReference type="NCBI Taxonomy" id="412755"/>
    <lineage>
        <taxon>unclassified sequences</taxon>
        <taxon>metagenomes</taxon>
        <taxon>ecological metagenomes</taxon>
    </lineage>
</organism>
<dbReference type="AlphaFoldDB" id="X1UJC6"/>
<name>X1UJC6_9ZZZZ</name>